<evidence type="ECO:0000256" key="8">
    <source>
        <dbReference type="ARBA" id="ARBA00023235"/>
    </source>
</evidence>
<evidence type="ECO:0000256" key="9">
    <source>
        <dbReference type="ARBA" id="ARBA00023242"/>
    </source>
</evidence>
<dbReference type="InterPro" id="IPR004589">
    <property type="entry name" value="DNA_helicase_ATP-dep_RecQ"/>
</dbReference>
<comment type="catalytic activity">
    <reaction evidence="11">
        <text>ATP + H2O = ADP + phosphate + H(+)</text>
        <dbReference type="Rhea" id="RHEA:13065"/>
        <dbReference type="ChEBI" id="CHEBI:15377"/>
        <dbReference type="ChEBI" id="CHEBI:15378"/>
        <dbReference type="ChEBI" id="CHEBI:30616"/>
        <dbReference type="ChEBI" id="CHEBI:43474"/>
        <dbReference type="ChEBI" id="CHEBI:456216"/>
    </reaction>
</comment>
<dbReference type="SMART" id="SM00487">
    <property type="entry name" value="DEXDc"/>
    <property type="match status" value="1"/>
</dbReference>
<dbReference type="SMART" id="SM00490">
    <property type="entry name" value="HELICc"/>
    <property type="match status" value="1"/>
</dbReference>
<dbReference type="VEuPathDB" id="FungiDB:H257_00971"/>
<dbReference type="FunFam" id="3.40.50.300:FF:000296">
    <property type="entry name" value="ATP-dependent DNA helicase RecQ"/>
    <property type="match status" value="1"/>
</dbReference>
<dbReference type="EC" id="5.6.2.4" evidence="11"/>
<dbReference type="InterPro" id="IPR002464">
    <property type="entry name" value="DNA/RNA_helicase_DEAH_CS"/>
</dbReference>
<comment type="catalytic activity">
    <reaction evidence="10 11">
        <text>Couples ATP hydrolysis with the unwinding of duplex DNA by translocating in the 3'-5' direction.</text>
        <dbReference type="EC" id="5.6.2.4"/>
    </reaction>
</comment>
<dbReference type="GO" id="GO:0000724">
    <property type="term" value="P:double-strand break repair via homologous recombination"/>
    <property type="evidence" value="ECO:0007669"/>
    <property type="project" value="TreeGrafter"/>
</dbReference>
<evidence type="ECO:0000256" key="2">
    <source>
        <dbReference type="ARBA" id="ARBA00005446"/>
    </source>
</evidence>
<dbReference type="Pfam" id="PF00271">
    <property type="entry name" value="Helicase_C"/>
    <property type="match status" value="1"/>
</dbReference>
<feature type="region of interest" description="Disordered" evidence="12">
    <location>
        <begin position="595"/>
        <end position="614"/>
    </location>
</feature>
<feature type="domain" description="Helicase ATP-binding" evidence="13">
    <location>
        <begin position="80"/>
        <end position="256"/>
    </location>
</feature>
<dbReference type="PROSITE" id="PS51192">
    <property type="entry name" value="HELICASE_ATP_BIND_1"/>
    <property type="match status" value="1"/>
</dbReference>
<gene>
    <name evidence="15" type="ORF">AaE_008107</name>
</gene>
<keyword evidence="9 11" id="KW-0539">Nucleus</keyword>
<evidence type="ECO:0000256" key="7">
    <source>
        <dbReference type="ARBA" id="ARBA00023125"/>
    </source>
</evidence>
<dbReference type="Pfam" id="PF00270">
    <property type="entry name" value="DEAD"/>
    <property type="match status" value="1"/>
</dbReference>
<evidence type="ECO:0000256" key="10">
    <source>
        <dbReference type="ARBA" id="ARBA00034617"/>
    </source>
</evidence>
<evidence type="ECO:0000256" key="12">
    <source>
        <dbReference type="SAM" id="MobiDB-lite"/>
    </source>
</evidence>
<dbReference type="GO" id="GO:0005524">
    <property type="term" value="F:ATP binding"/>
    <property type="evidence" value="ECO:0007669"/>
    <property type="project" value="UniProtKB-KW"/>
</dbReference>
<keyword evidence="8" id="KW-0413">Isomerase</keyword>
<dbReference type="GO" id="GO:0016787">
    <property type="term" value="F:hydrolase activity"/>
    <property type="evidence" value="ECO:0007669"/>
    <property type="project" value="UniProtKB-KW"/>
</dbReference>
<keyword evidence="6 11" id="KW-0067">ATP-binding</keyword>
<dbReference type="InterPro" id="IPR036388">
    <property type="entry name" value="WH-like_DNA-bd_sf"/>
</dbReference>
<dbReference type="Proteomes" id="UP000469452">
    <property type="component" value="Unassembled WGS sequence"/>
</dbReference>
<dbReference type="CDD" id="cd17920">
    <property type="entry name" value="DEXHc_RecQ"/>
    <property type="match status" value="1"/>
</dbReference>
<dbReference type="GO" id="GO:0003677">
    <property type="term" value="F:DNA binding"/>
    <property type="evidence" value="ECO:0007669"/>
    <property type="project" value="UniProtKB-KW"/>
</dbReference>
<dbReference type="InterPro" id="IPR011545">
    <property type="entry name" value="DEAD/DEAH_box_helicase_dom"/>
</dbReference>
<organism evidence="15 16">
    <name type="scientific">Aphanomyces astaci</name>
    <name type="common">Crayfish plague agent</name>
    <dbReference type="NCBI Taxonomy" id="112090"/>
    <lineage>
        <taxon>Eukaryota</taxon>
        <taxon>Sar</taxon>
        <taxon>Stramenopiles</taxon>
        <taxon>Oomycota</taxon>
        <taxon>Saprolegniomycetes</taxon>
        <taxon>Saprolegniales</taxon>
        <taxon>Verrucalvaceae</taxon>
        <taxon>Aphanomyces</taxon>
    </lineage>
</organism>
<dbReference type="GO" id="GO:0005694">
    <property type="term" value="C:chromosome"/>
    <property type="evidence" value="ECO:0007669"/>
    <property type="project" value="TreeGrafter"/>
</dbReference>
<evidence type="ECO:0000259" key="13">
    <source>
        <dbReference type="PROSITE" id="PS51192"/>
    </source>
</evidence>
<evidence type="ECO:0000259" key="14">
    <source>
        <dbReference type="PROSITE" id="PS51194"/>
    </source>
</evidence>
<evidence type="ECO:0000256" key="1">
    <source>
        <dbReference type="ARBA" id="ARBA00004123"/>
    </source>
</evidence>
<evidence type="ECO:0000256" key="4">
    <source>
        <dbReference type="ARBA" id="ARBA00022801"/>
    </source>
</evidence>
<dbReference type="PANTHER" id="PTHR13710">
    <property type="entry name" value="DNA HELICASE RECQ FAMILY MEMBER"/>
    <property type="match status" value="1"/>
</dbReference>
<reference evidence="15 16" key="1">
    <citation type="submission" date="2019-06" db="EMBL/GenBank/DDBJ databases">
        <title>Genomics analysis of Aphanomyces spp. identifies a new class of oomycete effector associated with host adaptation.</title>
        <authorList>
            <person name="Gaulin E."/>
        </authorList>
    </citation>
    <scope>NUCLEOTIDE SEQUENCE [LARGE SCALE GENOMIC DNA]</scope>
    <source>
        <strain evidence="15 16">E</strain>
    </source>
</reference>
<evidence type="ECO:0000256" key="6">
    <source>
        <dbReference type="ARBA" id="ARBA00022840"/>
    </source>
</evidence>
<dbReference type="InterPro" id="IPR014001">
    <property type="entry name" value="Helicase_ATP-bd"/>
</dbReference>
<dbReference type="GO" id="GO:0005634">
    <property type="term" value="C:nucleus"/>
    <property type="evidence" value="ECO:0007669"/>
    <property type="project" value="UniProtKB-SubCell"/>
</dbReference>
<dbReference type="EMBL" id="VJMI01013943">
    <property type="protein sequence ID" value="KAF0746492.1"/>
    <property type="molecule type" value="Genomic_DNA"/>
</dbReference>
<keyword evidence="7" id="KW-0238">DNA-binding</keyword>
<dbReference type="Gene3D" id="3.40.50.300">
    <property type="entry name" value="P-loop containing nucleotide triphosphate hydrolases"/>
    <property type="match status" value="2"/>
</dbReference>
<dbReference type="InterPro" id="IPR001650">
    <property type="entry name" value="Helicase_C-like"/>
</dbReference>
<dbReference type="Pfam" id="PF16124">
    <property type="entry name" value="RecQ_Zn_bind"/>
    <property type="match status" value="1"/>
</dbReference>
<keyword evidence="4 11" id="KW-0378">Hydrolase</keyword>
<dbReference type="GO" id="GO:0043138">
    <property type="term" value="F:3'-5' DNA helicase activity"/>
    <property type="evidence" value="ECO:0007669"/>
    <property type="project" value="UniProtKB-EC"/>
</dbReference>
<dbReference type="Gene3D" id="1.10.10.10">
    <property type="entry name" value="Winged helix-like DNA-binding domain superfamily/Winged helix DNA-binding domain"/>
    <property type="match status" value="1"/>
</dbReference>
<dbReference type="AlphaFoldDB" id="A0A6A5A8L4"/>
<dbReference type="InterPro" id="IPR027417">
    <property type="entry name" value="P-loop_NTPase"/>
</dbReference>
<evidence type="ECO:0000313" key="16">
    <source>
        <dbReference type="Proteomes" id="UP000469452"/>
    </source>
</evidence>
<dbReference type="GO" id="GO:0005737">
    <property type="term" value="C:cytoplasm"/>
    <property type="evidence" value="ECO:0007669"/>
    <property type="project" value="TreeGrafter"/>
</dbReference>
<dbReference type="NCBIfam" id="TIGR00614">
    <property type="entry name" value="recQ_fam"/>
    <property type="match status" value="1"/>
</dbReference>
<dbReference type="GO" id="GO:0009378">
    <property type="term" value="F:four-way junction helicase activity"/>
    <property type="evidence" value="ECO:0007669"/>
    <property type="project" value="TreeGrafter"/>
</dbReference>
<dbReference type="PROSITE" id="PS00690">
    <property type="entry name" value="DEAH_ATP_HELICASE"/>
    <property type="match status" value="1"/>
</dbReference>
<dbReference type="SUPFAM" id="SSF52540">
    <property type="entry name" value="P-loop containing nucleoside triphosphate hydrolases"/>
    <property type="match status" value="1"/>
</dbReference>
<comment type="caution">
    <text evidence="15">The sequence shown here is derived from an EMBL/GenBank/DDBJ whole genome shotgun (WGS) entry which is preliminary data.</text>
</comment>
<comment type="subcellular location">
    <subcellularLocation>
        <location evidence="1 11">Nucleus</location>
    </subcellularLocation>
</comment>
<protein>
    <recommendedName>
        <fullName evidence="11">ATP-dependent DNA helicase</fullName>
        <ecNumber evidence="11">5.6.2.4</ecNumber>
    </recommendedName>
</protein>
<dbReference type="InterPro" id="IPR032284">
    <property type="entry name" value="RecQ_Zn-bd"/>
</dbReference>
<evidence type="ECO:0000313" key="15">
    <source>
        <dbReference type="EMBL" id="KAF0746492.1"/>
    </source>
</evidence>
<evidence type="ECO:0000256" key="5">
    <source>
        <dbReference type="ARBA" id="ARBA00022806"/>
    </source>
</evidence>
<comment type="similarity">
    <text evidence="2 11">Belongs to the helicase family. RecQ subfamily.</text>
</comment>
<feature type="domain" description="Helicase C-terminal" evidence="14">
    <location>
        <begin position="281"/>
        <end position="436"/>
    </location>
</feature>
<name>A0A6A5A8L4_APHAT</name>
<keyword evidence="5 11" id="KW-0347">Helicase</keyword>
<keyword evidence="3 11" id="KW-0547">Nucleotide-binding</keyword>
<proteinExistence type="inferred from homology"/>
<evidence type="ECO:0000256" key="11">
    <source>
        <dbReference type="RuleBase" id="RU364117"/>
    </source>
</evidence>
<evidence type="ECO:0000256" key="3">
    <source>
        <dbReference type="ARBA" id="ARBA00022741"/>
    </source>
</evidence>
<dbReference type="PROSITE" id="PS51194">
    <property type="entry name" value="HELICASE_CTER"/>
    <property type="match status" value="1"/>
</dbReference>
<accession>A0A6A5A8L4</accession>
<dbReference type="PANTHER" id="PTHR13710:SF153">
    <property type="entry name" value="RECQ-LIKE DNA HELICASE BLM"/>
    <property type="match status" value="1"/>
</dbReference>
<sequence length="614" mass="69205">MKHELAECIDLPQVDKPPISRERKRVEVATIHDSQPRFVKQRTSSIKTHAWSGYAREEVAGVLQMRFGLDLFRPGQEEVVMAAGRGQDVFVLMPTGAGKSLCYQLPACMDPGLTIVISPLLSLIEDQVQHLKALGIPATMLTGGIPLDEQKAIYSTLLASSKPSIQLLYITPEKLSSCKLLKRTMLQLSREHKLSRFVVDEAHCICQWGHDFRKDYMELGQLRRRHPGVPITALTATASDKTVQSIATSLGLVTPHLEKTSFNRPNLSYSCRLKTTTFAQDLKEFVMCRQDQSGIIYCLARNDCEKLVEDLTGGDPSQHWVAFYHSELDADEKSYRHQAWSSGRIKLIVATMAFGMGINKPDVRYVIHHSLPQSITHFYQESGRAGRDGLHAECVVYYSYKDYSRRKKMLPSGTASRQVHFQNLRHVMDLCENTVSYCTTLCRRQMLLEHFGEAWTDAMCQQTCDTCQGQAVDTMDITDDCLALWDIVKHCTQLGVQPTLIQVALLFLGKKLPGKQKAMLSAKIAGFGHGKAKKYTRAHVEGLLYFNVYRQYITEMSKVSGKYTTYFLRLGHEHMAYVDGTRILLHTTSPIIEDHLDDISSPEDDNASDMESAT</sequence>